<dbReference type="EMBL" id="JAIQCV010000006">
    <property type="protein sequence ID" value="KAH1091726.1"/>
    <property type="molecule type" value="Genomic_DNA"/>
</dbReference>
<evidence type="ECO:0000313" key="2">
    <source>
        <dbReference type="Proteomes" id="UP000828251"/>
    </source>
</evidence>
<dbReference type="AlphaFoldDB" id="A0A9D3VPY3"/>
<proteinExistence type="predicted"/>
<accession>A0A9D3VPY3</accession>
<feature type="non-terminal residue" evidence="1">
    <location>
        <position position="95"/>
    </location>
</feature>
<sequence>MENDEYMEDSSLVTWVGMLEDSMSLCQATCPPCYSTSEGVLELVRLWREVAYDVVVLMIEDKMKSMFSIQEGGRCLNNKEQTPIQSVEDLVMFFY</sequence>
<comment type="caution">
    <text evidence="1">The sequence shown here is derived from an EMBL/GenBank/DDBJ whole genome shotgun (WGS) entry which is preliminary data.</text>
</comment>
<gene>
    <name evidence="1" type="ORF">J1N35_018983</name>
</gene>
<name>A0A9D3VPY3_9ROSI</name>
<reference evidence="1 2" key="1">
    <citation type="journal article" date="2021" name="Plant Biotechnol. J.">
        <title>Multi-omics assisted identification of the key and species-specific regulatory components of drought-tolerant mechanisms in Gossypium stocksii.</title>
        <authorList>
            <person name="Yu D."/>
            <person name="Ke L."/>
            <person name="Zhang D."/>
            <person name="Wu Y."/>
            <person name="Sun Y."/>
            <person name="Mei J."/>
            <person name="Sun J."/>
            <person name="Sun Y."/>
        </authorList>
    </citation>
    <scope>NUCLEOTIDE SEQUENCE [LARGE SCALE GENOMIC DNA]</scope>
    <source>
        <strain evidence="2">cv. E1</strain>
        <tissue evidence="1">Leaf</tissue>
    </source>
</reference>
<dbReference type="Proteomes" id="UP000828251">
    <property type="component" value="Unassembled WGS sequence"/>
</dbReference>
<organism evidence="1 2">
    <name type="scientific">Gossypium stocksii</name>
    <dbReference type="NCBI Taxonomy" id="47602"/>
    <lineage>
        <taxon>Eukaryota</taxon>
        <taxon>Viridiplantae</taxon>
        <taxon>Streptophyta</taxon>
        <taxon>Embryophyta</taxon>
        <taxon>Tracheophyta</taxon>
        <taxon>Spermatophyta</taxon>
        <taxon>Magnoliopsida</taxon>
        <taxon>eudicotyledons</taxon>
        <taxon>Gunneridae</taxon>
        <taxon>Pentapetalae</taxon>
        <taxon>rosids</taxon>
        <taxon>malvids</taxon>
        <taxon>Malvales</taxon>
        <taxon>Malvaceae</taxon>
        <taxon>Malvoideae</taxon>
        <taxon>Gossypium</taxon>
    </lineage>
</organism>
<evidence type="ECO:0000313" key="1">
    <source>
        <dbReference type="EMBL" id="KAH1091726.1"/>
    </source>
</evidence>
<protein>
    <submittedName>
        <fullName evidence="1">Uncharacterized protein</fullName>
    </submittedName>
</protein>
<keyword evidence="2" id="KW-1185">Reference proteome</keyword>